<name>A0A161XHK9_9CLOT</name>
<dbReference type="EMBL" id="LWAE01000001">
    <property type="protein sequence ID" value="KZL94156.1"/>
    <property type="molecule type" value="Genomic_DNA"/>
</dbReference>
<dbReference type="STRING" id="1121326.CLMAG_12090"/>
<reference evidence="2 3" key="1">
    <citation type="submission" date="2016-04" db="EMBL/GenBank/DDBJ databases">
        <title>Genome sequence of Clostridium magnum DSM 2767.</title>
        <authorList>
            <person name="Poehlein A."/>
            <person name="Uhlig R."/>
            <person name="Fischer R."/>
            <person name="Bahl H."/>
            <person name="Daniel R."/>
        </authorList>
    </citation>
    <scope>NUCLEOTIDE SEQUENCE [LARGE SCALE GENOMIC DNA]</scope>
    <source>
        <strain evidence="2 3">DSM 2767</strain>
    </source>
</reference>
<proteinExistence type="predicted"/>
<accession>A0A161XHK9</accession>
<dbReference type="PATRIC" id="fig|1121326.3.peg.1176"/>
<dbReference type="OrthoDB" id="1957165at2"/>
<keyword evidence="1" id="KW-0175">Coiled coil</keyword>
<gene>
    <name evidence="2" type="ORF">CLMAG_12090</name>
</gene>
<feature type="coiled-coil region" evidence="1">
    <location>
        <begin position="33"/>
        <end position="71"/>
    </location>
</feature>
<protein>
    <submittedName>
        <fullName evidence="2">Uncharacterized protein</fullName>
    </submittedName>
</protein>
<keyword evidence="3" id="KW-1185">Reference proteome</keyword>
<evidence type="ECO:0000313" key="3">
    <source>
        <dbReference type="Proteomes" id="UP000076603"/>
    </source>
</evidence>
<dbReference type="Proteomes" id="UP000076603">
    <property type="component" value="Unassembled WGS sequence"/>
</dbReference>
<sequence length="235" mass="27323">MTEVILLLFIAIVLIVLNVNAIKKQKKSFSGALKDKESSMQDYEIEIGRLRRDLSETVLELQQEIEALKVARENDNFKEVSHRDNLEDKEFYKNLYERNSHNDEIEINKDLKSEEARQQLEEVVMKEIELEQNGELNEKDKNEFEHKSINVVESVSEKDDEKKINNKLNNHDVVDENNKSYEISKSNENNKGNQNNIKVTEIKTMLDEGLSIDEISEKIGIGKGEVLLIKELYLK</sequence>
<dbReference type="AlphaFoldDB" id="A0A161XHK9"/>
<evidence type="ECO:0000256" key="1">
    <source>
        <dbReference type="SAM" id="Coils"/>
    </source>
</evidence>
<evidence type="ECO:0000313" key="2">
    <source>
        <dbReference type="EMBL" id="KZL94156.1"/>
    </source>
</evidence>
<comment type="caution">
    <text evidence="2">The sequence shown here is derived from an EMBL/GenBank/DDBJ whole genome shotgun (WGS) entry which is preliminary data.</text>
</comment>
<dbReference type="RefSeq" id="WP_066619241.1">
    <property type="nucleotide sequence ID" value="NZ_FQXL01000009.1"/>
</dbReference>
<organism evidence="2 3">
    <name type="scientific">Clostridium magnum DSM 2767</name>
    <dbReference type="NCBI Taxonomy" id="1121326"/>
    <lineage>
        <taxon>Bacteria</taxon>
        <taxon>Bacillati</taxon>
        <taxon>Bacillota</taxon>
        <taxon>Clostridia</taxon>
        <taxon>Eubacteriales</taxon>
        <taxon>Clostridiaceae</taxon>
        <taxon>Clostridium</taxon>
    </lineage>
</organism>